<evidence type="ECO:0000259" key="2">
    <source>
        <dbReference type="Pfam" id="PF01966"/>
    </source>
</evidence>
<dbReference type="GO" id="GO:0031125">
    <property type="term" value="P:rRNA 3'-end processing"/>
    <property type="evidence" value="ECO:0007669"/>
    <property type="project" value="TreeGrafter"/>
</dbReference>
<dbReference type="PANTHER" id="PTHR37294">
    <property type="entry name" value="3'-5' EXORIBONUCLEASE YHAM"/>
    <property type="match status" value="1"/>
</dbReference>
<dbReference type="InterPro" id="IPR006674">
    <property type="entry name" value="HD_domain"/>
</dbReference>
<keyword evidence="1" id="KW-0378">Hydrolase</keyword>
<evidence type="ECO:0000313" key="3">
    <source>
        <dbReference type="EMBL" id="QSX07742.1"/>
    </source>
</evidence>
<dbReference type="KEGG" id="alka:J0B03_07880"/>
<evidence type="ECO:0000256" key="1">
    <source>
        <dbReference type="ARBA" id="ARBA00022801"/>
    </source>
</evidence>
<dbReference type="InterPro" id="IPR050798">
    <property type="entry name" value="YhaM_exoribonuc/phosphodiest"/>
</dbReference>
<accession>A0A974XDB3</accession>
<sequence>MSKNESIKSMEYGQNVVSFLMIKESDLKKAKNDSLYLDMILGDAYGNQANAKLWNADGTMASYKTGDLVLVDALVQKFNGRLQLRINRLRLVEEGDDVNIEDFVDSAPENPENMYAYMMEILADYENEELRMLTEYMLEEKKDRLFYYPAAKTHHHAIKAGLLYHTFSMLKLAVELAKLYPFIDRDLLFSGVILHDLSKVDEMVSNELGIVEDYSKEGKLLGHIIQGIVEIDKAAASLGISSECRLLLEHLLLSHHYHAEYGSPKKPLLPEGELLHYIDMIDARMFTMEKVLRDVEPGSFAERNMTLEYRSMYKPDWQA</sequence>
<dbReference type="GO" id="GO:0016787">
    <property type="term" value="F:hydrolase activity"/>
    <property type="evidence" value="ECO:0007669"/>
    <property type="project" value="UniProtKB-KW"/>
</dbReference>
<organism evidence="3 4">
    <name type="scientific">Alkalibacter rhizosphaerae</name>
    <dbReference type="NCBI Taxonomy" id="2815577"/>
    <lineage>
        <taxon>Bacteria</taxon>
        <taxon>Bacillati</taxon>
        <taxon>Bacillota</taxon>
        <taxon>Clostridia</taxon>
        <taxon>Eubacteriales</taxon>
        <taxon>Eubacteriaceae</taxon>
        <taxon>Alkalibacter</taxon>
    </lineage>
</organism>
<dbReference type="SUPFAM" id="SSF109604">
    <property type="entry name" value="HD-domain/PDEase-like"/>
    <property type="match status" value="1"/>
</dbReference>
<gene>
    <name evidence="3" type="ORF">J0B03_07880</name>
</gene>
<name>A0A974XDB3_9FIRM</name>
<reference evidence="3" key="1">
    <citation type="submission" date="2021-03" db="EMBL/GenBank/DDBJ databases">
        <title>Alkalibacter marinus sp. nov., isolated from tidal flat sediment.</title>
        <authorList>
            <person name="Namirimu T."/>
            <person name="Yang J.-A."/>
            <person name="Yang S.-H."/>
            <person name="Kim Y.-J."/>
            <person name="Kwon K.K."/>
        </authorList>
    </citation>
    <scope>NUCLEOTIDE SEQUENCE</scope>
    <source>
        <strain evidence="3">ES005</strain>
    </source>
</reference>
<feature type="domain" description="HD" evidence="2">
    <location>
        <begin position="163"/>
        <end position="283"/>
    </location>
</feature>
<dbReference type="SUPFAM" id="SSF50249">
    <property type="entry name" value="Nucleic acid-binding proteins"/>
    <property type="match status" value="1"/>
</dbReference>
<dbReference type="Gene3D" id="1.10.3210.10">
    <property type="entry name" value="Hypothetical protein af1432"/>
    <property type="match status" value="1"/>
</dbReference>
<dbReference type="PANTHER" id="PTHR37294:SF1">
    <property type="entry name" value="3'-5' EXORIBONUCLEASE YHAM"/>
    <property type="match status" value="1"/>
</dbReference>
<dbReference type="Pfam" id="PF01966">
    <property type="entry name" value="HD"/>
    <property type="match status" value="1"/>
</dbReference>
<keyword evidence="4" id="KW-1185">Reference proteome</keyword>
<dbReference type="CDD" id="cd04492">
    <property type="entry name" value="YhaM_OBF_like"/>
    <property type="match status" value="1"/>
</dbReference>
<dbReference type="EMBL" id="CP071444">
    <property type="protein sequence ID" value="QSX07742.1"/>
    <property type="molecule type" value="Genomic_DNA"/>
</dbReference>
<dbReference type="AlphaFoldDB" id="A0A974XDB3"/>
<dbReference type="InterPro" id="IPR012340">
    <property type="entry name" value="NA-bd_OB-fold"/>
</dbReference>
<evidence type="ECO:0000313" key="4">
    <source>
        <dbReference type="Proteomes" id="UP000663499"/>
    </source>
</evidence>
<proteinExistence type="predicted"/>
<protein>
    <submittedName>
        <fullName evidence="3">HD domain-containing protein</fullName>
    </submittedName>
</protein>
<dbReference type="Proteomes" id="UP000663499">
    <property type="component" value="Chromosome"/>
</dbReference>
<dbReference type="RefSeq" id="WP_207299084.1">
    <property type="nucleotide sequence ID" value="NZ_CP071444.1"/>
</dbReference>